<proteinExistence type="predicted"/>
<dbReference type="OMA" id="LYYEIME"/>
<evidence type="ECO:0000313" key="2">
    <source>
        <dbReference type="EMBL" id="KRX07127.1"/>
    </source>
</evidence>
<evidence type="ECO:0000313" key="3">
    <source>
        <dbReference type="Proteomes" id="UP000054937"/>
    </source>
</evidence>
<dbReference type="InParanoid" id="A0A0V0QXW1"/>
<name>A0A0V0QXW1_PSEPJ</name>
<keyword evidence="3" id="KW-1185">Reference proteome</keyword>
<dbReference type="EMBL" id="LDAU01000087">
    <property type="protein sequence ID" value="KRX07127.1"/>
    <property type="molecule type" value="Genomic_DNA"/>
</dbReference>
<protein>
    <recommendedName>
        <fullName evidence="4">EF-hand domain-containing protein</fullName>
    </recommendedName>
</protein>
<sequence>MQNINNAPKFSYKPATKPPQPTKKYVPSKPMDEQELDDIQNLLKQSRQKQQDITSRLLNEDDEFLKQKIDKVRSTLEFIFQQNQEINPSKTYFDDGDPRMYTKENIEKRQKLKEDLDIQDALNSFMLLYKFDKYGEIDKREYMKVQVGLAKLLRPDLIKPEKKEQLVNLLEQDWKFDSNGKKKLNKQDMKNAIFQMTDVWTPDLDAQQYAEFLYMIKEKVRFDLKSIFNDDEDDNIEDINELNTQIQI</sequence>
<dbReference type="AlphaFoldDB" id="A0A0V0QXW1"/>
<feature type="region of interest" description="Disordered" evidence="1">
    <location>
        <begin position="1"/>
        <end position="33"/>
    </location>
</feature>
<comment type="caution">
    <text evidence="2">The sequence shown here is derived from an EMBL/GenBank/DDBJ whole genome shotgun (WGS) entry which is preliminary data.</text>
</comment>
<evidence type="ECO:0000256" key="1">
    <source>
        <dbReference type="SAM" id="MobiDB-lite"/>
    </source>
</evidence>
<reference evidence="2 3" key="1">
    <citation type="journal article" date="2015" name="Sci. Rep.">
        <title>Genome of the facultative scuticociliatosis pathogen Pseudocohnilembus persalinus provides insight into its virulence through horizontal gene transfer.</title>
        <authorList>
            <person name="Xiong J."/>
            <person name="Wang G."/>
            <person name="Cheng J."/>
            <person name="Tian M."/>
            <person name="Pan X."/>
            <person name="Warren A."/>
            <person name="Jiang C."/>
            <person name="Yuan D."/>
            <person name="Miao W."/>
        </authorList>
    </citation>
    <scope>NUCLEOTIDE SEQUENCE [LARGE SCALE GENOMIC DNA]</scope>
    <source>
        <strain evidence="2">36N120E</strain>
    </source>
</reference>
<evidence type="ECO:0008006" key="4">
    <source>
        <dbReference type="Google" id="ProtNLM"/>
    </source>
</evidence>
<organism evidence="2 3">
    <name type="scientific">Pseudocohnilembus persalinus</name>
    <name type="common">Ciliate</name>
    <dbReference type="NCBI Taxonomy" id="266149"/>
    <lineage>
        <taxon>Eukaryota</taxon>
        <taxon>Sar</taxon>
        <taxon>Alveolata</taxon>
        <taxon>Ciliophora</taxon>
        <taxon>Intramacronucleata</taxon>
        <taxon>Oligohymenophorea</taxon>
        <taxon>Scuticociliatia</taxon>
        <taxon>Philasterida</taxon>
        <taxon>Pseudocohnilembidae</taxon>
        <taxon>Pseudocohnilembus</taxon>
    </lineage>
</organism>
<dbReference type="OrthoDB" id="439792at2759"/>
<dbReference type="Proteomes" id="UP000054937">
    <property type="component" value="Unassembled WGS sequence"/>
</dbReference>
<gene>
    <name evidence="2" type="ORF">PPERSA_09341</name>
</gene>
<accession>A0A0V0QXW1</accession>